<dbReference type="EMBL" id="HBFN01037468">
    <property type="protein sequence ID" value="CAD8808075.1"/>
    <property type="molecule type" value="Transcribed_RNA"/>
</dbReference>
<feature type="compositionally biased region" description="Low complexity" evidence="1">
    <location>
        <begin position="1"/>
        <end position="10"/>
    </location>
</feature>
<accession>A0A7S0Z3P3</accession>
<reference evidence="2" key="1">
    <citation type="submission" date="2021-01" db="EMBL/GenBank/DDBJ databases">
        <authorList>
            <person name="Corre E."/>
            <person name="Pelletier E."/>
            <person name="Niang G."/>
            <person name="Scheremetjew M."/>
            <person name="Finn R."/>
            <person name="Kale V."/>
            <person name="Holt S."/>
            <person name="Cochrane G."/>
            <person name="Meng A."/>
            <person name="Brown T."/>
            <person name="Cohen L."/>
        </authorList>
    </citation>
    <scope>NUCLEOTIDE SEQUENCE</scope>
    <source>
        <strain evidence="2">CCMP443</strain>
    </source>
</reference>
<evidence type="ECO:0000256" key="1">
    <source>
        <dbReference type="SAM" id="MobiDB-lite"/>
    </source>
</evidence>
<evidence type="ECO:0000313" key="2">
    <source>
        <dbReference type="EMBL" id="CAD8808075.1"/>
    </source>
</evidence>
<dbReference type="AlphaFoldDB" id="A0A7S0Z3P3"/>
<feature type="region of interest" description="Disordered" evidence="1">
    <location>
        <begin position="1"/>
        <end position="25"/>
    </location>
</feature>
<dbReference type="InterPro" id="IPR027417">
    <property type="entry name" value="P-loop_NTPase"/>
</dbReference>
<protein>
    <submittedName>
        <fullName evidence="2">Uncharacterized protein</fullName>
    </submittedName>
</protein>
<dbReference type="Gene3D" id="3.40.50.300">
    <property type="entry name" value="P-loop containing nucleotide triphosphate hydrolases"/>
    <property type="match status" value="1"/>
</dbReference>
<organism evidence="2">
    <name type="scientific">Hemiselmis tepida</name>
    <dbReference type="NCBI Taxonomy" id="464990"/>
    <lineage>
        <taxon>Eukaryota</taxon>
        <taxon>Cryptophyceae</taxon>
        <taxon>Cryptomonadales</taxon>
        <taxon>Hemiselmidaceae</taxon>
        <taxon>Hemiselmis</taxon>
    </lineage>
</organism>
<sequence length="451" mass="49197">MAAEVVVDAAPQPPPPPSVPPLDQLGRDLQDFADVGVSTPERRHSMQALLEELQRTVDRSVDSDGACHICVFGLMGHGKSRLLNLMLTAVAHPPTDPSQKTFTEHFDGDGGGVISDGGEAPAEAETVSVVNDVPSGEGRTTRAYSRYLVPVHTSSGMARFPFYLVDTIGVKFADETAPSEAEIRHEFAVVKKQLASLDFRERVGVFRTAHRHVDAATGHTVFVAKGEDVVDIQPSGKGKPGKVSATLRGGHVVPDVAIESLSDPDGKSWRVGADGSFVDQRSLARRLDHMLKGQSWWQPMCQSAILVVNPHQDVPQEVWEEWGEEFDAAGFGEVPVVSTHSDVASLFGPRSGEFVLKARGNLTRVQEGLDREGRQRFMLVENYREDEPVQKRRWASEQNALRSLIAAARSAQTSERGVDSVNQKASHLYGAGAVAFVAYQGLRMARRIVRR</sequence>
<feature type="compositionally biased region" description="Pro residues" evidence="1">
    <location>
        <begin position="11"/>
        <end position="20"/>
    </location>
</feature>
<dbReference type="SUPFAM" id="SSF52540">
    <property type="entry name" value="P-loop containing nucleoside triphosphate hydrolases"/>
    <property type="match status" value="1"/>
</dbReference>
<gene>
    <name evidence="2" type="ORF">HTEP1355_LOCUS21755</name>
</gene>
<name>A0A7S0Z3P3_9CRYP</name>
<proteinExistence type="predicted"/>